<protein>
    <submittedName>
        <fullName evidence="2">Unnamed protein product</fullName>
    </submittedName>
</protein>
<comment type="caution">
    <text evidence="2">The sequence shown here is derived from an EMBL/GenBank/DDBJ whole genome shotgun (WGS) entry which is preliminary data.</text>
</comment>
<organism evidence="2 3">
    <name type="scientific">Phytophthora lilii</name>
    <dbReference type="NCBI Taxonomy" id="2077276"/>
    <lineage>
        <taxon>Eukaryota</taxon>
        <taxon>Sar</taxon>
        <taxon>Stramenopiles</taxon>
        <taxon>Oomycota</taxon>
        <taxon>Peronosporomycetes</taxon>
        <taxon>Peronosporales</taxon>
        <taxon>Peronosporaceae</taxon>
        <taxon>Phytophthora</taxon>
    </lineage>
</organism>
<gene>
    <name evidence="2" type="ORF">Plil01_001623100</name>
</gene>
<keyword evidence="1" id="KW-0732">Signal</keyword>
<feature type="signal peptide" evidence="1">
    <location>
        <begin position="1"/>
        <end position="29"/>
    </location>
</feature>
<dbReference type="Proteomes" id="UP001165083">
    <property type="component" value="Unassembled WGS sequence"/>
</dbReference>
<sequence length="98" mass="10428">MRLAVAFCKPSSTMVILSFLTNWVRGVGADVKVDHGGGLACLEQMLPELVSFQRQSLATVMTSFLAVLTDIITELDSRFGGEALGLIQLCGALSPKAN</sequence>
<reference evidence="2" key="1">
    <citation type="submission" date="2023-04" db="EMBL/GenBank/DDBJ databases">
        <title>Phytophthora lilii NBRC 32176.</title>
        <authorList>
            <person name="Ichikawa N."/>
            <person name="Sato H."/>
            <person name="Tonouchi N."/>
        </authorList>
    </citation>
    <scope>NUCLEOTIDE SEQUENCE</scope>
    <source>
        <strain evidence="2">NBRC 32176</strain>
    </source>
</reference>
<evidence type="ECO:0000313" key="2">
    <source>
        <dbReference type="EMBL" id="GMF39126.1"/>
    </source>
</evidence>
<dbReference type="EMBL" id="BSXW01001781">
    <property type="protein sequence ID" value="GMF39126.1"/>
    <property type="molecule type" value="Genomic_DNA"/>
</dbReference>
<accession>A0A9W6XH54</accession>
<name>A0A9W6XH54_9STRA</name>
<dbReference type="AlphaFoldDB" id="A0A9W6XH54"/>
<feature type="chain" id="PRO_5040851989" evidence="1">
    <location>
        <begin position="30"/>
        <end position="98"/>
    </location>
</feature>
<keyword evidence="3" id="KW-1185">Reference proteome</keyword>
<evidence type="ECO:0000313" key="3">
    <source>
        <dbReference type="Proteomes" id="UP001165083"/>
    </source>
</evidence>
<evidence type="ECO:0000256" key="1">
    <source>
        <dbReference type="SAM" id="SignalP"/>
    </source>
</evidence>
<proteinExistence type="predicted"/>